<dbReference type="PANTHER" id="PTHR48081:SF9">
    <property type="entry name" value="CARBOXYLESTERASE"/>
    <property type="match status" value="1"/>
</dbReference>
<dbReference type="EMBL" id="CP068047">
    <property type="protein sequence ID" value="QQR36966.1"/>
    <property type="molecule type" value="Genomic_DNA"/>
</dbReference>
<dbReference type="Pfam" id="PF20434">
    <property type="entry name" value="BD-FAE"/>
    <property type="match status" value="1"/>
</dbReference>
<dbReference type="RefSeq" id="WP_201660047.1">
    <property type="nucleotide sequence ID" value="NZ_CP068047.1"/>
</dbReference>
<dbReference type="Proteomes" id="UP000595460">
    <property type="component" value="Chromosome"/>
</dbReference>
<dbReference type="InterPro" id="IPR049492">
    <property type="entry name" value="BD-FAE-like_dom"/>
</dbReference>
<organism evidence="3 4">
    <name type="scientific">Devosia oryziradicis</name>
    <dbReference type="NCBI Taxonomy" id="2801335"/>
    <lineage>
        <taxon>Bacteria</taxon>
        <taxon>Pseudomonadati</taxon>
        <taxon>Pseudomonadota</taxon>
        <taxon>Alphaproteobacteria</taxon>
        <taxon>Hyphomicrobiales</taxon>
        <taxon>Devosiaceae</taxon>
        <taxon>Devosia</taxon>
    </lineage>
</organism>
<proteinExistence type="predicted"/>
<reference evidence="3 4" key="1">
    <citation type="submission" date="2021-01" db="EMBL/GenBank/DDBJ databases">
        <title>Genome seq and assembly of Devosia sp. G19.</title>
        <authorList>
            <person name="Chhetri G."/>
        </authorList>
    </citation>
    <scope>NUCLEOTIDE SEQUENCE [LARGE SCALE GENOMIC DNA]</scope>
    <source>
        <strain evidence="3 4">G19</strain>
    </source>
</reference>
<dbReference type="PANTHER" id="PTHR48081">
    <property type="entry name" value="AB HYDROLASE SUPERFAMILY PROTEIN C4A8.06C"/>
    <property type="match status" value="1"/>
</dbReference>
<dbReference type="GO" id="GO:0016787">
    <property type="term" value="F:hydrolase activity"/>
    <property type="evidence" value="ECO:0007669"/>
    <property type="project" value="UniProtKB-KW"/>
</dbReference>
<keyword evidence="1 3" id="KW-0378">Hydrolase</keyword>
<dbReference type="SUPFAM" id="SSF53474">
    <property type="entry name" value="alpha/beta-Hydrolases"/>
    <property type="match status" value="1"/>
</dbReference>
<evidence type="ECO:0000259" key="2">
    <source>
        <dbReference type="Pfam" id="PF20434"/>
    </source>
</evidence>
<accession>A0ABX7BYT1</accession>
<name>A0ABX7BYT1_9HYPH</name>
<gene>
    <name evidence="3" type="ORF">JI749_04925</name>
</gene>
<dbReference type="Gene3D" id="3.40.50.1820">
    <property type="entry name" value="alpha/beta hydrolase"/>
    <property type="match status" value="1"/>
</dbReference>
<evidence type="ECO:0000256" key="1">
    <source>
        <dbReference type="ARBA" id="ARBA00022801"/>
    </source>
</evidence>
<feature type="domain" description="BD-FAE-like" evidence="2">
    <location>
        <begin position="36"/>
        <end position="222"/>
    </location>
</feature>
<evidence type="ECO:0000313" key="4">
    <source>
        <dbReference type="Proteomes" id="UP000595460"/>
    </source>
</evidence>
<keyword evidence="4" id="KW-1185">Reference proteome</keyword>
<dbReference type="InterPro" id="IPR029058">
    <property type="entry name" value="AB_hydrolase_fold"/>
</dbReference>
<dbReference type="InterPro" id="IPR050300">
    <property type="entry name" value="GDXG_lipolytic_enzyme"/>
</dbReference>
<sequence>MALSLLSVFNTLSPKDRGSRLVARDVAYGPGERHRLDVYAPRHADGPVPVVFFVYGGSWMDGDRHNYGFAGRALAALGYVTVIADYRLVPEVEYPGFLHDGVMAFDWVTRHVAQYGGDARRMALMGHSAGAYNAAMLALDPAYLRRNGSIDRVRCVVGLSGPYDFFPFDGPISLRTFGAVPEPRMTQPINHVTAAAPPMLLGHGERDQLVHPRNSVALAARLRQAGVGVEHVRYPRLGHAEPLLALSRPARGLAPVLADVEAFLGRHLRP</sequence>
<protein>
    <submittedName>
        <fullName evidence="3">Alpha/beta hydrolase</fullName>
    </submittedName>
</protein>
<evidence type="ECO:0000313" key="3">
    <source>
        <dbReference type="EMBL" id="QQR36966.1"/>
    </source>
</evidence>